<evidence type="ECO:0000259" key="10">
    <source>
        <dbReference type="Pfam" id="PF01555"/>
    </source>
</evidence>
<comment type="caution">
    <text evidence="11">The sequence shown here is derived from an EMBL/GenBank/DDBJ whole genome shotgun (WGS) entry which is preliminary data.</text>
</comment>
<evidence type="ECO:0000256" key="6">
    <source>
        <dbReference type="ARBA" id="ARBA00022747"/>
    </source>
</evidence>
<gene>
    <name evidence="11" type="ORF">QE152_g38914</name>
</gene>
<evidence type="ECO:0000256" key="5">
    <source>
        <dbReference type="ARBA" id="ARBA00022691"/>
    </source>
</evidence>
<sequence>MDLIITSPPYAEQRKNQYGGTPASEYPKWTVRWMDAAREKLKDSGSICINFKANLKKGEIQAWELETVMAIRMSGWIHCGTFPWVKPNSPPLGSTLRPREAWEPIYWFAKSGSPKCFPKAGGRESNRIGFENNKFEHGGKSHISKGQNSAKSGIARVPNYIEAGTGEVEKGYKHPAMFPPEVPEYFITLLTEAGDLVCDPFDGSGTTGRACDRLNRNYIGFDKSEEYINMWNSMQA</sequence>
<dbReference type="GO" id="GO:0003677">
    <property type="term" value="F:DNA binding"/>
    <property type="evidence" value="ECO:0007669"/>
    <property type="project" value="UniProtKB-KW"/>
</dbReference>
<keyword evidence="7" id="KW-0238">DNA-binding</keyword>
<dbReference type="EC" id="2.1.1.113" evidence="2"/>
<comment type="similarity">
    <text evidence="1">Belongs to the N(4)/N(6)-methyltransferase family. N(4) subfamily.</text>
</comment>
<evidence type="ECO:0000256" key="3">
    <source>
        <dbReference type="ARBA" id="ARBA00022603"/>
    </source>
</evidence>
<feature type="domain" description="DNA methylase N-4/N-6" evidence="10">
    <location>
        <begin position="2"/>
        <end position="230"/>
    </location>
</feature>
<evidence type="ECO:0000256" key="8">
    <source>
        <dbReference type="ARBA" id="ARBA00049120"/>
    </source>
</evidence>
<evidence type="ECO:0000256" key="2">
    <source>
        <dbReference type="ARBA" id="ARBA00012185"/>
    </source>
</evidence>
<evidence type="ECO:0000256" key="9">
    <source>
        <dbReference type="SAM" id="MobiDB-lite"/>
    </source>
</evidence>
<dbReference type="InterPro" id="IPR029063">
    <property type="entry name" value="SAM-dependent_MTases_sf"/>
</dbReference>
<keyword evidence="5" id="KW-0949">S-adenosyl-L-methionine</keyword>
<accession>A0AAW1HVA0</accession>
<dbReference type="EMBL" id="JASPKY010000881">
    <property type="protein sequence ID" value="KAK9680656.1"/>
    <property type="molecule type" value="Genomic_DNA"/>
</dbReference>
<dbReference type="InterPro" id="IPR002941">
    <property type="entry name" value="DNA_methylase_N4/N6"/>
</dbReference>
<dbReference type="GO" id="GO:0009307">
    <property type="term" value="P:DNA restriction-modification system"/>
    <property type="evidence" value="ECO:0007669"/>
    <property type="project" value="UniProtKB-KW"/>
</dbReference>
<protein>
    <recommendedName>
        <fullName evidence="2">site-specific DNA-methyltransferase (cytosine-N(4)-specific)</fullName>
        <ecNumber evidence="2">2.1.1.113</ecNumber>
    </recommendedName>
</protein>
<dbReference type="PROSITE" id="PS00093">
    <property type="entry name" value="N4_MTASE"/>
    <property type="match status" value="1"/>
</dbReference>
<evidence type="ECO:0000313" key="12">
    <source>
        <dbReference type="Proteomes" id="UP001458880"/>
    </source>
</evidence>
<keyword evidence="12" id="KW-1185">Reference proteome</keyword>
<dbReference type="Pfam" id="PF01555">
    <property type="entry name" value="N6_N4_Mtase"/>
    <property type="match status" value="1"/>
</dbReference>
<evidence type="ECO:0000313" key="11">
    <source>
        <dbReference type="EMBL" id="KAK9680656.1"/>
    </source>
</evidence>
<evidence type="ECO:0000256" key="1">
    <source>
        <dbReference type="ARBA" id="ARBA00010203"/>
    </source>
</evidence>
<keyword evidence="6" id="KW-0680">Restriction system</keyword>
<dbReference type="GO" id="GO:0015667">
    <property type="term" value="F:site-specific DNA-methyltransferase (cytosine-N4-specific) activity"/>
    <property type="evidence" value="ECO:0007669"/>
    <property type="project" value="UniProtKB-EC"/>
</dbReference>
<dbReference type="AlphaFoldDB" id="A0AAW1HVA0"/>
<proteinExistence type="inferred from homology"/>
<dbReference type="InterPro" id="IPR017985">
    <property type="entry name" value="MeTrfase_CN4_CS"/>
</dbReference>
<dbReference type="SUPFAM" id="SSF53335">
    <property type="entry name" value="S-adenosyl-L-methionine-dependent methyltransferases"/>
    <property type="match status" value="1"/>
</dbReference>
<keyword evidence="4" id="KW-0808">Transferase</keyword>
<keyword evidence="3 11" id="KW-0489">Methyltransferase</keyword>
<name>A0AAW1HVA0_POPJA</name>
<organism evidence="11 12">
    <name type="scientific">Popillia japonica</name>
    <name type="common">Japanese beetle</name>
    <dbReference type="NCBI Taxonomy" id="7064"/>
    <lineage>
        <taxon>Eukaryota</taxon>
        <taxon>Metazoa</taxon>
        <taxon>Ecdysozoa</taxon>
        <taxon>Arthropoda</taxon>
        <taxon>Hexapoda</taxon>
        <taxon>Insecta</taxon>
        <taxon>Pterygota</taxon>
        <taxon>Neoptera</taxon>
        <taxon>Endopterygota</taxon>
        <taxon>Coleoptera</taxon>
        <taxon>Polyphaga</taxon>
        <taxon>Scarabaeiformia</taxon>
        <taxon>Scarabaeidae</taxon>
        <taxon>Rutelinae</taxon>
        <taxon>Popillia</taxon>
    </lineage>
</organism>
<dbReference type="InterPro" id="IPR001091">
    <property type="entry name" value="RM_Methyltransferase"/>
</dbReference>
<dbReference type="GO" id="GO:0008170">
    <property type="term" value="F:N-methyltransferase activity"/>
    <property type="evidence" value="ECO:0007669"/>
    <property type="project" value="InterPro"/>
</dbReference>
<dbReference type="Proteomes" id="UP001458880">
    <property type="component" value="Unassembled WGS sequence"/>
</dbReference>
<dbReference type="PRINTS" id="PR00508">
    <property type="entry name" value="S21N4MTFRASE"/>
</dbReference>
<evidence type="ECO:0000256" key="4">
    <source>
        <dbReference type="ARBA" id="ARBA00022679"/>
    </source>
</evidence>
<evidence type="ECO:0000256" key="7">
    <source>
        <dbReference type="ARBA" id="ARBA00023125"/>
    </source>
</evidence>
<dbReference type="GO" id="GO:0032259">
    <property type="term" value="P:methylation"/>
    <property type="evidence" value="ECO:0007669"/>
    <property type="project" value="UniProtKB-KW"/>
</dbReference>
<reference evidence="11 12" key="1">
    <citation type="journal article" date="2024" name="BMC Genomics">
        <title>De novo assembly and annotation of Popillia japonica's genome with initial clues to its potential as an invasive pest.</title>
        <authorList>
            <person name="Cucini C."/>
            <person name="Boschi S."/>
            <person name="Funari R."/>
            <person name="Cardaioli E."/>
            <person name="Iannotti N."/>
            <person name="Marturano G."/>
            <person name="Paoli F."/>
            <person name="Bruttini M."/>
            <person name="Carapelli A."/>
            <person name="Frati F."/>
            <person name="Nardi F."/>
        </authorList>
    </citation>
    <scope>NUCLEOTIDE SEQUENCE [LARGE SCALE GENOMIC DNA]</scope>
    <source>
        <strain evidence="11">DMR45628</strain>
    </source>
</reference>
<dbReference type="Gene3D" id="3.40.50.150">
    <property type="entry name" value="Vaccinia Virus protein VP39"/>
    <property type="match status" value="1"/>
</dbReference>
<feature type="region of interest" description="Disordered" evidence="9">
    <location>
        <begin position="1"/>
        <end position="20"/>
    </location>
</feature>
<comment type="catalytic activity">
    <reaction evidence="8">
        <text>a 2'-deoxycytidine in DNA + S-adenosyl-L-methionine = an N(4)-methyl-2'-deoxycytidine in DNA + S-adenosyl-L-homocysteine + H(+)</text>
        <dbReference type="Rhea" id="RHEA:16857"/>
        <dbReference type="Rhea" id="RHEA-COMP:11369"/>
        <dbReference type="Rhea" id="RHEA-COMP:13674"/>
        <dbReference type="ChEBI" id="CHEBI:15378"/>
        <dbReference type="ChEBI" id="CHEBI:57856"/>
        <dbReference type="ChEBI" id="CHEBI:59789"/>
        <dbReference type="ChEBI" id="CHEBI:85452"/>
        <dbReference type="ChEBI" id="CHEBI:137933"/>
        <dbReference type="EC" id="2.1.1.113"/>
    </reaction>
</comment>